<dbReference type="Proteomes" id="UP000694005">
    <property type="component" value="Chromosome A03"/>
</dbReference>
<gene>
    <name evidence="2" type="ORF">BRAPAZ1V2_A03P51040.2</name>
</gene>
<evidence type="ECO:0000256" key="1">
    <source>
        <dbReference type="SAM" id="MobiDB-lite"/>
    </source>
</evidence>
<protein>
    <submittedName>
        <fullName evidence="2">Uncharacterized protein</fullName>
    </submittedName>
</protein>
<organism evidence="2 3">
    <name type="scientific">Brassica campestris</name>
    <name type="common">Field mustard</name>
    <dbReference type="NCBI Taxonomy" id="3711"/>
    <lineage>
        <taxon>Eukaryota</taxon>
        <taxon>Viridiplantae</taxon>
        <taxon>Streptophyta</taxon>
        <taxon>Embryophyta</taxon>
        <taxon>Tracheophyta</taxon>
        <taxon>Spermatophyta</taxon>
        <taxon>Magnoliopsida</taxon>
        <taxon>eudicotyledons</taxon>
        <taxon>Gunneridae</taxon>
        <taxon>Pentapetalae</taxon>
        <taxon>rosids</taxon>
        <taxon>malvids</taxon>
        <taxon>Brassicales</taxon>
        <taxon>Brassicaceae</taxon>
        <taxon>Brassiceae</taxon>
        <taxon>Brassica</taxon>
    </lineage>
</organism>
<feature type="region of interest" description="Disordered" evidence="1">
    <location>
        <begin position="1"/>
        <end position="27"/>
    </location>
</feature>
<dbReference type="EMBL" id="LS974619">
    <property type="protein sequence ID" value="CAG7883761.1"/>
    <property type="molecule type" value="Genomic_DNA"/>
</dbReference>
<evidence type="ECO:0000313" key="2">
    <source>
        <dbReference type="EMBL" id="CAG7883761.1"/>
    </source>
</evidence>
<feature type="compositionally biased region" description="Pro residues" evidence="1">
    <location>
        <begin position="1"/>
        <end position="13"/>
    </location>
</feature>
<name>A0A8D9GNQ1_BRACM</name>
<dbReference type="Gramene" id="A03p51040.2_BraZ1">
    <property type="protein sequence ID" value="A03p51040.2_BraZ1.CDS.1"/>
    <property type="gene ID" value="A03g51040.2_BraZ1"/>
</dbReference>
<sequence length="72" mass="7901">PPILQTTTDPPPIETTTVRRKGSNPPPILHHQSLCLLVFSVTEKGSKPTTKADNFSVPRSFWIPLSLDPSLP</sequence>
<evidence type="ECO:0000313" key="3">
    <source>
        <dbReference type="Proteomes" id="UP000694005"/>
    </source>
</evidence>
<reference evidence="2 3" key="1">
    <citation type="submission" date="2021-07" db="EMBL/GenBank/DDBJ databases">
        <authorList>
            <consortium name="Genoscope - CEA"/>
            <person name="William W."/>
        </authorList>
    </citation>
    <scope>NUCLEOTIDE SEQUENCE [LARGE SCALE GENOMIC DNA]</scope>
</reference>
<proteinExistence type="predicted"/>
<dbReference type="AlphaFoldDB" id="A0A8D9GNQ1"/>
<accession>A0A8D9GNQ1</accession>
<feature type="non-terminal residue" evidence="2">
    <location>
        <position position="1"/>
    </location>
</feature>